<dbReference type="PANTHER" id="PTHR43767">
    <property type="entry name" value="LONG-CHAIN-FATTY-ACID--COA LIGASE"/>
    <property type="match status" value="1"/>
</dbReference>
<evidence type="ECO:0000256" key="1">
    <source>
        <dbReference type="SAM" id="MobiDB-lite"/>
    </source>
</evidence>
<accession>A0ABW5FIN5</accession>
<dbReference type="Proteomes" id="UP001597417">
    <property type="component" value="Unassembled WGS sequence"/>
</dbReference>
<protein>
    <submittedName>
        <fullName evidence="4">AMP-binding protein</fullName>
    </submittedName>
</protein>
<dbReference type="PROSITE" id="PS00455">
    <property type="entry name" value="AMP_BINDING"/>
    <property type="match status" value="1"/>
</dbReference>
<dbReference type="Pfam" id="PF00501">
    <property type="entry name" value="AMP-binding"/>
    <property type="match status" value="1"/>
</dbReference>
<dbReference type="Pfam" id="PF13193">
    <property type="entry name" value="AMP-binding_C"/>
    <property type="match status" value="1"/>
</dbReference>
<feature type="region of interest" description="Disordered" evidence="1">
    <location>
        <begin position="493"/>
        <end position="514"/>
    </location>
</feature>
<evidence type="ECO:0000259" key="3">
    <source>
        <dbReference type="Pfam" id="PF13193"/>
    </source>
</evidence>
<organism evidence="4 5">
    <name type="scientific">Amycolatopsis pigmentata</name>
    <dbReference type="NCBI Taxonomy" id="450801"/>
    <lineage>
        <taxon>Bacteria</taxon>
        <taxon>Bacillati</taxon>
        <taxon>Actinomycetota</taxon>
        <taxon>Actinomycetes</taxon>
        <taxon>Pseudonocardiales</taxon>
        <taxon>Pseudonocardiaceae</taxon>
        <taxon>Amycolatopsis</taxon>
    </lineage>
</organism>
<dbReference type="InterPro" id="IPR025110">
    <property type="entry name" value="AMP-bd_C"/>
</dbReference>
<evidence type="ECO:0000313" key="5">
    <source>
        <dbReference type="Proteomes" id="UP001597417"/>
    </source>
</evidence>
<feature type="domain" description="AMP-binding enzyme C-terminal" evidence="3">
    <location>
        <begin position="413"/>
        <end position="488"/>
    </location>
</feature>
<evidence type="ECO:0000313" key="4">
    <source>
        <dbReference type="EMBL" id="MFD2414858.1"/>
    </source>
</evidence>
<feature type="compositionally biased region" description="Basic and acidic residues" evidence="1">
    <location>
        <begin position="494"/>
        <end position="514"/>
    </location>
</feature>
<gene>
    <name evidence="4" type="ORF">ACFSXZ_00765</name>
</gene>
<name>A0ABW5FIN5_9PSEU</name>
<dbReference type="PANTHER" id="PTHR43767:SF1">
    <property type="entry name" value="NONRIBOSOMAL PEPTIDE SYNTHASE PES1 (EUROFUNG)-RELATED"/>
    <property type="match status" value="1"/>
</dbReference>
<dbReference type="RefSeq" id="WP_378260120.1">
    <property type="nucleotide sequence ID" value="NZ_JBHUKR010000002.1"/>
</dbReference>
<dbReference type="InterPro" id="IPR042099">
    <property type="entry name" value="ANL_N_sf"/>
</dbReference>
<proteinExistence type="predicted"/>
<feature type="domain" description="AMP-dependent synthetase/ligase" evidence="2">
    <location>
        <begin position="17"/>
        <end position="362"/>
    </location>
</feature>
<dbReference type="Gene3D" id="3.40.50.12780">
    <property type="entry name" value="N-terminal domain of ligase-like"/>
    <property type="match status" value="1"/>
</dbReference>
<sequence>MSTEILDLHTFLLDGVHRWSDRPWCSAPDGEATRAEIYADALAGAGALRRRGVTAGDRVAIVQPNGLAFIRAWMAVTLAGAVAVPVNPRAAATELPAVLDGANPALLIAEPGFEVDGYLLPHTTVAELVAPTLRLPDETTVEVETVVPSTHAAYIQSSGSTGKPKFIIQTHAMYTMAAEGFPFWLGLTERDVLMTSLPLAHLNAQAYSTLGSWGCGARLVLLPRFSVGTFWQQARDNGATVVNTIGAMLEMLMAQPPHPEERRHELRLCYSAPAPDPVRHVAIEERFGFRLVIGYAQSESPYGLINAGDDSDARGTMGRPRQHPRLGAVNQARVVDVVTGEELSDGEVGELQLRNPATTPGYAGQPEETALLLRGGWLHTGDLVRRDADGRFSFAGRIKELIRRRGENLSPAEVESVLDAHPAVAASAVVGVPSDLSEEDIKAFVQLADGAHATAQTLGAWCAERLPPYKQPRYVEFVTEWPLTETNKIAKARLPRERNTQETDLARSQTGERA</sequence>
<dbReference type="InterPro" id="IPR020845">
    <property type="entry name" value="AMP-binding_CS"/>
</dbReference>
<keyword evidence="5" id="KW-1185">Reference proteome</keyword>
<evidence type="ECO:0000259" key="2">
    <source>
        <dbReference type="Pfam" id="PF00501"/>
    </source>
</evidence>
<reference evidence="5" key="1">
    <citation type="journal article" date="2019" name="Int. J. Syst. Evol. Microbiol.">
        <title>The Global Catalogue of Microorganisms (GCM) 10K type strain sequencing project: providing services to taxonomists for standard genome sequencing and annotation.</title>
        <authorList>
            <consortium name="The Broad Institute Genomics Platform"/>
            <consortium name="The Broad Institute Genome Sequencing Center for Infectious Disease"/>
            <person name="Wu L."/>
            <person name="Ma J."/>
        </authorList>
    </citation>
    <scope>NUCLEOTIDE SEQUENCE [LARGE SCALE GENOMIC DNA]</scope>
    <source>
        <strain evidence="5">CGMCC 4.7645</strain>
    </source>
</reference>
<dbReference type="InterPro" id="IPR000873">
    <property type="entry name" value="AMP-dep_synth/lig_dom"/>
</dbReference>
<dbReference type="SUPFAM" id="SSF56801">
    <property type="entry name" value="Acetyl-CoA synthetase-like"/>
    <property type="match status" value="1"/>
</dbReference>
<dbReference type="InterPro" id="IPR045851">
    <property type="entry name" value="AMP-bd_C_sf"/>
</dbReference>
<comment type="caution">
    <text evidence="4">The sequence shown here is derived from an EMBL/GenBank/DDBJ whole genome shotgun (WGS) entry which is preliminary data.</text>
</comment>
<dbReference type="EMBL" id="JBHUKR010000002">
    <property type="protein sequence ID" value="MFD2414858.1"/>
    <property type="molecule type" value="Genomic_DNA"/>
</dbReference>
<dbReference type="Gene3D" id="3.30.300.30">
    <property type="match status" value="1"/>
</dbReference>
<dbReference type="InterPro" id="IPR050237">
    <property type="entry name" value="ATP-dep_AMP-bd_enzyme"/>
</dbReference>